<evidence type="ECO:0000313" key="3">
    <source>
        <dbReference type="Proteomes" id="UP000091857"/>
    </source>
</evidence>
<dbReference type="OrthoDB" id="1914296at2759"/>
<dbReference type="InterPro" id="IPR053198">
    <property type="entry name" value="Gynoecium_Dev_Regulator"/>
</dbReference>
<keyword evidence="3" id="KW-1185">Reference proteome</keyword>
<dbReference type="OMA" id="CKDKENP"/>
<evidence type="ECO:0000313" key="2">
    <source>
        <dbReference type="EMBL" id="OAY30817.1"/>
    </source>
</evidence>
<dbReference type="Gene3D" id="3.10.20.90">
    <property type="entry name" value="Phosphatidylinositol 3-kinase Catalytic Subunit, Chain A, domain 1"/>
    <property type="match status" value="1"/>
</dbReference>
<dbReference type="Gramene" id="Manes.14G061100.1.v8.1">
    <property type="protein sequence ID" value="Manes.14G061100.1.v8.1.CDS"/>
    <property type="gene ID" value="Manes.14G061100.v8.1"/>
</dbReference>
<dbReference type="PANTHER" id="PTHR31066:SF66">
    <property type="entry name" value="PB1 DOMAIN-CONTAINING PROTEIN"/>
    <property type="match status" value="1"/>
</dbReference>
<name>A0A2C9UJ96_MANES</name>
<reference evidence="3" key="1">
    <citation type="journal article" date="2016" name="Nat. Biotechnol.">
        <title>Sequencing wild and cultivated cassava and related species reveals extensive interspecific hybridization and genetic diversity.</title>
        <authorList>
            <person name="Bredeson J.V."/>
            <person name="Lyons J.B."/>
            <person name="Prochnik S.E."/>
            <person name="Wu G.A."/>
            <person name="Ha C.M."/>
            <person name="Edsinger-Gonzales E."/>
            <person name="Grimwood J."/>
            <person name="Schmutz J."/>
            <person name="Rabbi I.Y."/>
            <person name="Egesi C."/>
            <person name="Nauluvula P."/>
            <person name="Lebot V."/>
            <person name="Ndunguru J."/>
            <person name="Mkamilo G."/>
            <person name="Bart R.S."/>
            <person name="Setter T.L."/>
            <person name="Gleadow R.M."/>
            <person name="Kulakow P."/>
            <person name="Ferguson M.E."/>
            <person name="Rounsley S."/>
            <person name="Rokhsar D.S."/>
        </authorList>
    </citation>
    <scope>NUCLEOTIDE SEQUENCE [LARGE SCALE GENOMIC DNA]</scope>
    <source>
        <strain evidence="3">cv. AM560-2</strain>
    </source>
</reference>
<dbReference type="CDD" id="cd06410">
    <property type="entry name" value="PB1_UP2"/>
    <property type="match status" value="1"/>
</dbReference>
<dbReference type="Proteomes" id="UP000091857">
    <property type="component" value="Chromosome 14"/>
</dbReference>
<dbReference type="STRING" id="3983.A0A2C9UJ96"/>
<comment type="caution">
    <text evidence="2">The sequence shown here is derived from an EMBL/GenBank/DDBJ whole genome shotgun (WGS) entry which is preliminary data.</text>
</comment>
<evidence type="ECO:0000259" key="1">
    <source>
        <dbReference type="SMART" id="SM00666"/>
    </source>
</evidence>
<dbReference type="InterPro" id="IPR000270">
    <property type="entry name" value="PB1_dom"/>
</dbReference>
<dbReference type="SUPFAM" id="SSF54277">
    <property type="entry name" value="CAD &amp; PB1 domains"/>
    <property type="match status" value="1"/>
</dbReference>
<dbReference type="AlphaFoldDB" id="A0A2C9UJ96"/>
<gene>
    <name evidence="2" type="ORF">MANES_14G061100v8</name>
</gene>
<dbReference type="PANTHER" id="PTHR31066">
    <property type="entry name" value="OS05G0427100 PROTEIN-RELATED"/>
    <property type="match status" value="1"/>
</dbReference>
<proteinExistence type="predicted"/>
<protein>
    <recommendedName>
        <fullName evidence="1">PB1 domain-containing protein</fullName>
    </recommendedName>
</protein>
<accession>A0A2C9UJ96</accession>
<sequence length="211" mass="23185">MVSDSDSQISVDTIKFLCSYGGQILPRPVDGKLRYVGGLSRILAADRSISFAELMVKLGEFCGYSVELKCQLPKGNFEMLISIKSDGELALLLEEYDRCCPGSKIRAVLSPPQSLKTVSPPPSAPASVDFYPVKLPSNAFDYRQSGSYSPPIGYPIGFCKDYCGLLYNPCKDKENPGLCCGDPRFKGQGNPRFRRCDPYWSIIGINAQKIS</sequence>
<dbReference type="Pfam" id="PF00564">
    <property type="entry name" value="PB1"/>
    <property type="match status" value="1"/>
</dbReference>
<dbReference type="EMBL" id="CM004400">
    <property type="protein sequence ID" value="OAY30817.1"/>
    <property type="molecule type" value="Genomic_DNA"/>
</dbReference>
<dbReference type="SMART" id="SM00666">
    <property type="entry name" value="PB1"/>
    <property type="match status" value="1"/>
</dbReference>
<organism evidence="2 3">
    <name type="scientific">Manihot esculenta</name>
    <name type="common">Cassava</name>
    <name type="synonym">Jatropha manihot</name>
    <dbReference type="NCBI Taxonomy" id="3983"/>
    <lineage>
        <taxon>Eukaryota</taxon>
        <taxon>Viridiplantae</taxon>
        <taxon>Streptophyta</taxon>
        <taxon>Embryophyta</taxon>
        <taxon>Tracheophyta</taxon>
        <taxon>Spermatophyta</taxon>
        <taxon>Magnoliopsida</taxon>
        <taxon>eudicotyledons</taxon>
        <taxon>Gunneridae</taxon>
        <taxon>Pentapetalae</taxon>
        <taxon>rosids</taxon>
        <taxon>fabids</taxon>
        <taxon>Malpighiales</taxon>
        <taxon>Euphorbiaceae</taxon>
        <taxon>Crotonoideae</taxon>
        <taxon>Manihoteae</taxon>
        <taxon>Manihot</taxon>
    </lineage>
</organism>
<feature type="domain" description="PB1" evidence="1">
    <location>
        <begin position="28"/>
        <end position="112"/>
    </location>
</feature>